<dbReference type="Proteomes" id="UP001605036">
    <property type="component" value="Unassembled WGS sequence"/>
</dbReference>
<feature type="compositionally biased region" description="Polar residues" evidence="6">
    <location>
        <begin position="203"/>
        <end position="214"/>
    </location>
</feature>
<dbReference type="GO" id="GO:0005737">
    <property type="term" value="C:cytoplasm"/>
    <property type="evidence" value="ECO:0007669"/>
    <property type="project" value="UniProtKB-ARBA"/>
</dbReference>
<feature type="transmembrane region" description="Helical" evidence="7">
    <location>
        <begin position="113"/>
        <end position="133"/>
    </location>
</feature>
<accession>A0ABD1Y5Z8</accession>
<evidence type="ECO:0000256" key="5">
    <source>
        <dbReference type="ARBA" id="ARBA00023136"/>
    </source>
</evidence>
<evidence type="ECO:0000313" key="9">
    <source>
        <dbReference type="Proteomes" id="UP001605036"/>
    </source>
</evidence>
<dbReference type="InterPro" id="IPR007770">
    <property type="entry name" value="DMP"/>
</dbReference>
<feature type="region of interest" description="Disordered" evidence="6">
    <location>
        <begin position="184"/>
        <end position="228"/>
    </location>
</feature>
<evidence type="ECO:0000256" key="1">
    <source>
        <dbReference type="ARBA" id="ARBA00004141"/>
    </source>
</evidence>
<gene>
    <name evidence="8" type="ORF">R1flu_002215</name>
</gene>
<dbReference type="PANTHER" id="PTHR31621:SF66">
    <property type="entry name" value="PROTEIN DMP2"/>
    <property type="match status" value="1"/>
</dbReference>
<dbReference type="Pfam" id="PF05078">
    <property type="entry name" value="DUF679"/>
    <property type="match status" value="1"/>
</dbReference>
<keyword evidence="5 7" id="KW-0472">Membrane</keyword>
<proteinExistence type="inferred from homology"/>
<keyword evidence="9" id="KW-1185">Reference proteome</keyword>
<comment type="caution">
    <text evidence="8">The sequence shown here is derived from an EMBL/GenBank/DDBJ whole genome shotgun (WGS) entry which is preliminary data.</text>
</comment>
<dbReference type="PANTHER" id="PTHR31621">
    <property type="entry name" value="PROTEIN DMP3"/>
    <property type="match status" value="1"/>
</dbReference>
<evidence type="ECO:0000256" key="6">
    <source>
        <dbReference type="SAM" id="MobiDB-lite"/>
    </source>
</evidence>
<feature type="transmembrane region" description="Helical" evidence="7">
    <location>
        <begin position="7"/>
        <end position="26"/>
    </location>
</feature>
<dbReference type="AlphaFoldDB" id="A0ABD1Y5Z8"/>
<evidence type="ECO:0000256" key="3">
    <source>
        <dbReference type="ARBA" id="ARBA00022692"/>
    </source>
</evidence>
<comment type="similarity">
    <text evidence="2">Belongs to the plant DMP1 protein family.</text>
</comment>
<comment type="subcellular location">
    <subcellularLocation>
        <location evidence="1">Membrane</location>
        <topology evidence="1">Multi-pass membrane protein</topology>
    </subcellularLocation>
</comment>
<feature type="transmembrane region" description="Helical" evidence="7">
    <location>
        <begin position="145"/>
        <end position="163"/>
    </location>
</feature>
<dbReference type="GO" id="GO:0016020">
    <property type="term" value="C:membrane"/>
    <property type="evidence" value="ECO:0007669"/>
    <property type="project" value="UniProtKB-SubCell"/>
</dbReference>
<organism evidence="8 9">
    <name type="scientific">Riccia fluitans</name>
    <dbReference type="NCBI Taxonomy" id="41844"/>
    <lineage>
        <taxon>Eukaryota</taxon>
        <taxon>Viridiplantae</taxon>
        <taxon>Streptophyta</taxon>
        <taxon>Embryophyta</taxon>
        <taxon>Marchantiophyta</taxon>
        <taxon>Marchantiopsida</taxon>
        <taxon>Marchantiidae</taxon>
        <taxon>Marchantiales</taxon>
        <taxon>Ricciaceae</taxon>
        <taxon>Riccia</taxon>
    </lineage>
</organism>
<dbReference type="EMBL" id="JBHFFA010000006">
    <property type="protein sequence ID" value="KAL2622010.1"/>
    <property type="molecule type" value="Genomic_DNA"/>
</dbReference>
<keyword evidence="4 7" id="KW-1133">Transmembrane helix</keyword>
<protein>
    <submittedName>
        <fullName evidence="8">Uncharacterized protein</fullName>
    </submittedName>
</protein>
<feature type="transmembrane region" description="Helical" evidence="7">
    <location>
        <begin position="38"/>
        <end position="57"/>
    </location>
</feature>
<evidence type="ECO:0000313" key="8">
    <source>
        <dbReference type="EMBL" id="KAL2622010.1"/>
    </source>
</evidence>
<reference evidence="8 9" key="1">
    <citation type="submission" date="2024-09" db="EMBL/GenBank/DDBJ databases">
        <title>Chromosome-scale assembly of Riccia fluitans.</title>
        <authorList>
            <person name="Paukszto L."/>
            <person name="Sawicki J."/>
            <person name="Karawczyk K."/>
            <person name="Piernik-Szablinska J."/>
            <person name="Szczecinska M."/>
            <person name="Mazdziarz M."/>
        </authorList>
    </citation>
    <scope>NUCLEOTIDE SEQUENCE [LARGE SCALE GENOMIC DNA]</scope>
    <source>
        <strain evidence="8">Rf_01</strain>
        <tissue evidence="8">Aerial parts of the thallus</tissue>
    </source>
</reference>
<evidence type="ECO:0000256" key="2">
    <source>
        <dbReference type="ARBA" id="ARBA00008707"/>
    </source>
</evidence>
<evidence type="ECO:0000256" key="7">
    <source>
        <dbReference type="SAM" id="Phobius"/>
    </source>
</evidence>
<sequence length="228" mass="24763">MDVVTKLSNLLPTGTFLAFQALAPLFTNNGECGKTEKIMSGILLFTFAFICCVLNFTDSVTTTSGVMYYGLVTTKGLFNPQFKGISIIGDGVKENDYFYDDAARKYRANVFDYINGVLDIVVFGVLSMLTPPITTCYYPSISNTIVKTVPILVAIFVGSYFAIAPQPRNGLGFSQAVGNVDVESEKKTSENQVDSNREALLITNGSGDSPAQTSRDQRVIPINSSPDR</sequence>
<name>A0ABD1Y5Z8_9MARC</name>
<keyword evidence="3 7" id="KW-0812">Transmembrane</keyword>
<evidence type="ECO:0000256" key="4">
    <source>
        <dbReference type="ARBA" id="ARBA00022989"/>
    </source>
</evidence>